<dbReference type="PANTHER" id="PTHR24410:SF23">
    <property type="entry name" value="BTB DOMAIN-CONTAINING PROTEIN-RELATED"/>
    <property type="match status" value="1"/>
</dbReference>
<dbReference type="Pfam" id="PF00651">
    <property type="entry name" value="BTB"/>
    <property type="match status" value="1"/>
</dbReference>
<organism evidence="2 3">
    <name type="scientific">Panagrolaimus davidi</name>
    <dbReference type="NCBI Taxonomy" id="227884"/>
    <lineage>
        <taxon>Eukaryota</taxon>
        <taxon>Metazoa</taxon>
        <taxon>Ecdysozoa</taxon>
        <taxon>Nematoda</taxon>
        <taxon>Chromadorea</taxon>
        <taxon>Rhabditida</taxon>
        <taxon>Tylenchina</taxon>
        <taxon>Panagrolaimomorpha</taxon>
        <taxon>Panagrolaimoidea</taxon>
        <taxon>Panagrolaimidae</taxon>
        <taxon>Panagrolaimus</taxon>
    </lineage>
</organism>
<dbReference type="InterPro" id="IPR011333">
    <property type="entry name" value="SKP1/BTB/POZ_sf"/>
</dbReference>
<dbReference type="SUPFAM" id="SSF54695">
    <property type="entry name" value="POZ domain"/>
    <property type="match status" value="1"/>
</dbReference>
<proteinExistence type="predicted"/>
<dbReference type="Gene3D" id="3.30.710.10">
    <property type="entry name" value="Potassium Channel Kv1.1, Chain A"/>
    <property type="match status" value="1"/>
</dbReference>
<name>A0A914NXR2_9BILA</name>
<dbReference type="SMART" id="SM00225">
    <property type="entry name" value="BTB"/>
    <property type="match status" value="1"/>
</dbReference>
<dbReference type="PANTHER" id="PTHR24410">
    <property type="entry name" value="HL07962P-RELATED"/>
    <property type="match status" value="1"/>
</dbReference>
<dbReference type="InterPro" id="IPR051481">
    <property type="entry name" value="BTB-POZ/Galectin-3-binding"/>
</dbReference>
<dbReference type="Proteomes" id="UP000887578">
    <property type="component" value="Unplaced"/>
</dbReference>
<dbReference type="PROSITE" id="PS50097">
    <property type="entry name" value="BTB"/>
    <property type="match status" value="1"/>
</dbReference>
<feature type="domain" description="BTB" evidence="1">
    <location>
        <begin position="19"/>
        <end position="85"/>
    </location>
</feature>
<evidence type="ECO:0000259" key="1">
    <source>
        <dbReference type="PROSITE" id="PS50097"/>
    </source>
</evidence>
<dbReference type="InterPro" id="IPR000210">
    <property type="entry name" value="BTB/POZ_dom"/>
</dbReference>
<protein>
    <submittedName>
        <fullName evidence="3">BTB domain-containing protein</fullName>
    </submittedName>
</protein>
<evidence type="ECO:0000313" key="2">
    <source>
        <dbReference type="Proteomes" id="UP000887578"/>
    </source>
</evidence>
<accession>A0A914NXR2</accession>
<evidence type="ECO:0000313" key="3">
    <source>
        <dbReference type="WBParaSite" id="PDA_v2.g10238.t1"/>
    </source>
</evidence>
<dbReference type="AlphaFoldDB" id="A0A914NXR2"/>
<keyword evidence="2" id="KW-1185">Reference proteome</keyword>
<reference evidence="3" key="1">
    <citation type="submission" date="2022-11" db="UniProtKB">
        <authorList>
            <consortium name="WormBaseParasite"/>
        </authorList>
    </citation>
    <scope>IDENTIFICATION</scope>
</reference>
<sequence>MSVERFEIFKSQDLQNGYFDISFMIDGRQIYAHKLMLASISDVFKRMISDVWNNPGEPIEIETYSYNIFYEFLTFIYSGKCKLDNENIFIMVDLSEFYHVKSLQQKCDEYLSQKEYNAENIPLFFEELSKYFKSLPLFVKAIFTAIKNNHPNFVEFEIQLIRFENRFATEEKIFKKIFQWAEHQAIAKRDELNEKSFNLNDAIKSEIAPFLPYIEFKKMKLYFLHTFVVKRGFIFSYDKLSDILENSKSDFKVKVKNENNQTLSCILPRDSNVIKDIISIKYSRAVNGFPNNWLYWEEATFKYPSLPSQMKRRDDVEWYLIYYKDGRLGIRSPSLIDEDFYLIAEMSAETCAFELSEKCVIEID</sequence>
<dbReference type="WBParaSite" id="PDA_v2.g10238.t1">
    <property type="protein sequence ID" value="PDA_v2.g10238.t1"/>
    <property type="gene ID" value="PDA_v2.g10238"/>
</dbReference>